<evidence type="ECO:0000256" key="1">
    <source>
        <dbReference type="SAM" id="Phobius"/>
    </source>
</evidence>
<protein>
    <submittedName>
        <fullName evidence="2">Uncharacterized protein</fullName>
    </submittedName>
</protein>
<dbReference type="RefSeq" id="WP_090364013.1">
    <property type="nucleotide sequence ID" value="NZ_FMUB01000016.1"/>
</dbReference>
<dbReference type="STRING" id="1502745.SAMN02799620_05812"/>
<dbReference type="Proteomes" id="UP000199707">
    <property type="component" value="Unassembled WGS sequence"/>
</dbReference>
<accession>A0A1G4X0N2</accession>
<keyword evidence="1" id="KW-1133">Transmembrane helix</keyword>
<feature type="transmembrane region" description="Helical" evidence="1">
    <location>
        <begin position="47"/>
        <end position="65"/>
    </location>
</feature>
<keyword evidence="1" id="KW-0812">Transmembrane</keyword>
<evidence type="ECO:0000313" key="3">
    <source>
        <dbReference type="Proteomes" id="UP000199707"/>
    </source>
</evidence>
<organism evidence="2 3">
    <name type="scientific">Mycolicibacterium fluoranthenivorans</name>
    <dbReference type="NCBI Taxonomy" id="258505"/>
    <lineage>
        <taxon>Bacteria</taxon>
        <taxon>Bacillati</taxon>
        <taxon>Actinomycetota</taxon>
        <taxon>Actinomycetes</taxon>
        <taxon>Mycobacteriales</taxon>
        <taxon>Mycobacteriaceae</taxon>
        <taxon>Mycolicibacterium</taxon>
    </lineage>
</organism>
<name>A0A1G4X0N2_9MYCO</name>
<sequence length="67" mass="6845">MAGDELDRVRAKSALAVARQHPGMVLFLVSPAVIAVAAVWWLAGAGWAGLLLVALVLAGGAGVLLKR</sequence>
<evidence type="ECO:0000313" key="2">
    <source>
        <dbReference type="EMBL" id="SCX33048.1"/>
    </source>
</evidence>
<dbReference type="EMBL" id="FMUB01000016">
    <property type="protein sequence ID" value="SCX33048.1"/>
    <property type="molecule type" value="Genomic_DNA"/>
</dbReference>
<reference evidence="3" key="1">
    <citation type="submission" date="2016-10" db="EMBL/GenBank/DDBJ databases">
        <authorList>
            <person name="Varghese N."/>
            <person name="Submissions S."/>
        </authorList>
    </citation>
    <scope>NUCLEOTIDE SEQUENCE [LARGE SCALE GENOMIC DNA]</scope>
    <source>
        <strain evidence="3">UNC267MFSha1.1M11</strain>
    </source>
</reference>
<proteinExistence type="predicted"/>
<keyword evidence="1" id="KW-0472">Membrane</keyword>
<feature type="transmembrane region" description="Helical" evidence="1">
    <location>
        <begin position="21"/>
        <end position="41"/>
    </location>
</feature>
<dbReference type="AlphaFoldDB" id="A0A1G4X0N2"/>
<gene>
    <name evidence="2" type="ORF">SAMN02799620_05812</name>
</gene>